<comment type="caution">
    <text evidence="1">The sequence shown here is derived from an EMBL/GenBank/DDBJ whole genome shotgun (WGS) entry which is preliminary data.</text>
</comment>
<dbReference type="AlphaFoldDB" id="A0A1E2VBR2"/>
<organism evidence="1 2">
    <name type="scientific">Terasakiispira papahanaumokuakeensis</name>
    <dbReference type="NCBI Taxonomy" id="197479"/>
    <lineage>
        <taxon>Bacteria</taxon>
        <taxon>Pseudomonadati</taxon>
        <taxon>Pseudomonadota</taxon>
        <taxon>Gammaproteobacteria</taxon>
        <taxon>Oceanospirillales</taxon>
        <taxon>Terasakiispira</taxon>
    </lineage>
</organism>
<evidence type="ECO:0008006" key="3">
    <source>
        <dbReference type="Google" id="ProtNLM"/>
    </source>
</evidence>
<sequence>MSESLSIAIIGAGRTGTPLLRDLLQYDYIQLVGVADHATQSPGMQLAREHKIPCYTDPMDLVKAVGNVDILVEVSGDSALKPQIKQHYEETDNRHTLIMHDLIARLIISLCDKRDHLIPTQHPDDAGIGA</sequence>
<dbReference type="OrthoDB" id="9810660at2"/>
<evidence type="ECO:0000313" key="1">
    <source>
        <dbReference type="EMBL" id="ODC04411.1"/>
    </source>
</evidence>
<dbReference type="InterPro" id="IPR036291">
    <property type="entry name" value="NAD(P)-bd_dom_sf"/>
</dbReference>
<dbReference type="Proteomes" id="UP000094291">
    <property type="component" value="Unassembled WGS sequence"/>
</dbReference>
<dbReference type="Gene3D" id="3.40.50.720">
    <property type="entry name" value="NAD(P)-binding Rossmann-like Domain"/>
    <property type="match status" value="1"/>
</dbReference>
<dbReference type="EMBL" id="MDTQ01000001">
    <property type="protein sequence ID" value="ODC04411.1"/>
    <property type="molecule type" value="Genomic_DNA"/>
</dbReference>
<keyword evidence="2" id="KW-1185">Reference proteome</keyword>
<gene>
    <name evidence="1" type="ORF">BFW38_13600</name>
</gene>
<evidence type="ECO:0000313" key="2">
    <source>
        <dbReference type="Proteomes" id="UP000094291"/>
    </source>
</evidence>
<protein>
    <recommendedName>
        <fullName evidence="3">Oxidoreductase</fullName>
    </recommendedName>
</protein>
<name>A0A1E2VBR2_9GAMM</name>
<dbReference type="STRING" id="197479.BFW38_13600"/>
<reference evidence="1 2" key="1">
    <citation type="submission" date="2016-08" db="EMBL/GenBank/DDBJ databases">
        <authorList>
            <person name="Seilhamer J.J."/>
        </authorList>
    </citation>
    <scope>NUCLEOTIDE SEQUENCE [LARGE SCALE GENOMIC DNA]</scope>
    <source>
        <strain evidence="1 2">PH27A</strain>
    </source>
</reference>
<accession>A0A1E2VBR2</accession>
<dbReference type="SUPFAM" id="SSF51735">
    <property type="entry name" value="NAD(P)-binding Rossmann-fold domains"/>
    <property type="match status" value="1"/>
</dbReference>
<proteinExistence type="predicted"/>
<dbReference type="RefSeq" id="WP_068999392.1">
    <property type="nucleotide sequence ID" value="NZ_MDTQ01000001.1"/>
</dbReference>